<feature type="non-terminal residue" evidence="2">
    <location>
        <position position="187"/>
    </location>
</feature>
<dbReference type="Pfam" id="PF00078">
    <property type="entry name" value="RVT_1"/>
    <property type="match status" value="1"/>
</dbReference>
<dbReference type="SUPFAM" id="SSF56672">
    <property type="entry name" value="DNA/RNA polymerases"/>
    <property type="match status" value="1"/>
</dbReference>
<sequence length="187" mass="21464">MKRDGDTLQAVLQSFAGTFKDKVNKEHVCEVQQHQIETGDARPIYSRPGRIPIHFQSQVDNEIKRDLDLGIIRKSDSPWNSRIIPVTKKDGTLRLCIDYRPINNVTVKDKYPIPRIDEILDTLSTAKVFTTLDATSGYYQLMVKEEDRGKTAFTWGSEHYEFNRMPFGLCNAPATFQRAMNAILKQE</sequence>
<dbReference type="InterPro" id="IPR000477">
    <property type="entry name" value="RT_dom"/>
</dbReference>
<protein>
    <submittedName>
        <fullName evidence="2">Retrovirus-related Pol polyprotein from transposon</fullName>
    </submittedName>
</protein>
<dbReference type="InterPro" id="IPR053134">
    <property type="entry name" value="RNA-dir_DNA_polymerase"/>
</dbReference>
<dbReference type="Gene3D" id="3.10.10.10">
    <property type="entry name" value="HIV Type 1 Reverse Transcriptase, subunit A, domain 1"/>
    <property type="match status" value="1"/>
</dbReference>
<evidence type="ECO:0000313" key="3">
    <source>
        <dbReference type="Proteomes" id="UP000740883"/>
    </source>
</evidence>
<proteinExistence type="predicted"/>
<dbReference type="PANTHER" id="PTHR24559:SF444">
    <property type="entry name" value="REVERSE TRANSCRIPTASE DOMAIN-CONTAINING PROTEIN"/>
    <property type="match status" value="1"/>
</dbReference>
<feature type="domain" description="Reverse transcriptase" evidence="1">
    <location>
        <begin position="87"/>
        <end position="185"/>
    </location>
</feature>
<dbReference type="InterPro" id="IPR043502">
    <property type="entry name" value="DNA/RNA_pol_sf"/>
</dbReference>
<organism evidence="2 3">
    <name type="scientific">Nosema granulosis</name>
    <dbReference type="NCBI Taxonomy" id="83296"/>
    <lineage>
        <taxon>Eukaryota</taxon>
        <taxon>Fungi</taxon>
        <taxon>Fungi incertae sedis</taxon>
        <taxon>Microsporidia</taxon>
        <taxon>Nosematidae</taxon>
        <taxon>Nosema</taxon>
    </lineage>
</organism>
<keyword evidence="3" id="KW-1185">Reference proteome</keyword>
<name>A0A9P6GUH9_9MICR</name>
<dbReference type="CDD" id="cd01647">
    <property type="entry name" value="RT_LTR"/>
    <property type="match status" value="1"/>
</dbReference>
<gene>
    <name evidence="2" type="primary">pol_156</name>
    <name evidence="2" type="ORF">NGRA_3554</name>
</gene>
<comment type="caution">
    <text evidence="2">The sequence shown here is derived from an EMBL/GenBank/DDBJ whole genome shotgun (WGS) entry which is preliminary data.</text>
</comment>
<dbReference type="EMBL" id="SBJO01001447">
    <property type="protein sequence ID" value="KAF9745486.1"/>
    <property type="molecule type" value="Genomic_DNA"/>
</dbReference>
<dbReference type="PANTHER" id="PTHR24559">
    <property type="entry name" value="TRANSPOSON TY3-I GAG-POL POLYPROTEIN"/>
    <property type="match status" value="1"/>
</dbReference>
<evidence type="ECO:0000313" key="2">
    <source>
        <dbReference type="EMBL" id="KAF9745486.1"/>
    </source>
</evidence>
<dbReference type="OrthoDB" id="2195352at2759"/>
<reference evidence="2 3" key="1">
    <citation type="journal article" date="2020" name="Genome Biol. Evol.">
        <title>Comparative genomics of strictly vertically transmitted, feminizing microsporidia endosymbionts of amphipod crustaceans.</title>
        <authorList>
            <person name="Cormier A."/>
            <person name="Chebbi M.A."/>
            <person name="Giraud I."/>
            <person name="Wattier R."/>
            <person name="Teixeira M."/>
            <person name="Gilbert C."/>
            <person name="Rigaud T."/>
            <person name="Cordaux R."/>
        </authorList>
    </citation>
    <scope>NUCLEOTIDE SEQUENCE [LARGE SCALE GENOMIC DNA]</scope>
    <source>
        <strain evidence="2 3">Ou3-Ou53</strain>
    </source>
</reference>
<evidence type="ECO:0000259" key="1">
    <source>
        <dbReference type="Pfam" id="PF00078"/>
    </source>
</evidence>
<dbReference type="AlphaFoldDB" id="A0A9P6GUH9"/>
<dbReference type="Proteomes" id="UP000740883">
    <property type="component" value="Unassembled WGS sequence"/>
</dbReference>
<accession>A0A9P6GUH9</accession>